<dbReference type="EMBL" id="NDWU01000003">
    <property type="protein sequence ID" value="PUA34125.1"/>
    <property type="molecule type" value="Genomic_DNA"/>
</dbReference>
<dbReference type="Pfam" id="PF04126">
    <property type="entry name" value="Cyclophil_like"/>
    <property type="match status" value="1"/>
</dbReference>
<accession>A0A2R7Y9B9</accession>
<dbReference type="AlphaFoldDB" id="A0A2R7Y9B9"/>
<gene>
    <name evidence="2" type="ORF">B9J98_01720</name>
</gene>
<feature type="domain" description="Cyclophilin TM1367-like" evidence="1">
    <location>
        <begin position="9"/>
        <end position="122"/>
    </location>
</feature>
<evidence type="ECO:0000313" key="2">
    <source>
        <dbReference type="EMBL" id="PUA34125.1"/>
    </source>
</evidence>
<dbReference type="Gene3D" id="2.40.100.20">
    <property type="match status" value="1"/>
</dbReference>
<reference evidence="2 3" key="1">
    <citation type="submission" date="2017-04" db="EMBL/GenBank/DDBJ databases">
        <title>Draft Aigarchaeota genome from a New Zealand hot spring.</title>
        <authorList>
            <person name="Reysenbach A.-L."/>
            <person name="Donaho J.A."/>
            <person name="Gerhart J."/>
            <person name="Kelley J.F."/>
            <person name="Kouba K."/>
            <person name="Podar M."/>
            <person name="Stott M."/>
        </authorList>
    </citation>
    <scope>NUCLEOTIDE SEQUENCE [LARGE SCALE GENOMIC DNA]</scope>
    <source>
        <strain evidence="2">NZ13_MG1</strain>
    </source>
</reference>
<dbReference type="Proteomes" id="UP000244066">
    <property type="component" value="Unassembled WGS sequence"/>
</dbReference>
<dbReference type="SUPFAM" id="SSF50891">
    <property type="entry name" value="Cyclophilin-like"/>
    <property type="match status" value="1"/>
</dbReference>
<dbReference type="InterPro" id="IPR029000">
    <property type="entry name" value="Cyclophilin-like_dom_sf"/>
</dbReference>
<evidence type="ECO:0000313" key="3">
    <source>
        <dbReference type="Proteomes" id="UP000244066"/>
    </source>
</evidence>
<dbReference type="InterPro" id="IPR025658">
    <property type="entry name" value="Cyclophilin_TM1367"/>
</dbReference>
<sequence>MVPVLLEFKGLGSVKAELVESLNPKTVAAILKSLPLESTAMRWGDEVYFEIPVSVGEENTKTVMEVGELAYWPPGRAIAIFFGPTPVSESGEPRAYSPCNPVGKVVEGIEVLKKVKSGMLVKLTKLREGA</sequence>
<name>A0A2R7Y9B9_9ARCH</name>
<organism evidence="2 3">
    <name type="scientific">Candidatus Terraquivivens tikiterensis</name>
    <dbReference type="NCBI Taxonomy" id="1980982"/>
    <lineage>
        <taxon>Archaea</taxon>
        <taxon>Nitrososphaerota</taxon>
        <taxon>Candidatus Wolframiiraptoraceae</taxon>
        <taxon>Candidatus Terraquivivens</taxon>
    </lineage>
</organism>
<comment type="caution">
    <text evidence="2">The sequence shown here is derived from an EMBL/GenBank/DDBJ whole genome shotgun (WGS) entry which is preliminary data.</text>
</comment>
<protein>
    <recommendedName>
        <fullName evidence="1">Cyclophilin TM1367-like domain-containing protein</fullName>
    </recommendedName>
</protein>
<evidence type="ECO:0000259" key="1">
    <source>
        <dbReference type="Pfam" id="PF04126"/>
    </source>
</evidence>
<proteinExistence type="predicted"/>